<name>A0ABT1CFN1_9PROT</name>
<dbReference type="Proteomes" id="UP001523401">
    <property type="component" value="Unassembled WGS sequence"/>
</dbReference>
<gene>
    <name evidence="1" type="ORF">NF685_06325</name>
</gene>
<organism evidence="1 2">
    <name type="scientific">Asaia lannensis NBRC 102526</name>
    <dbReference type="NCBI Taxonomy" id="1307926"/>
    <lineage>
        <taxon>Bacteria</taxon>
        <taxon>Pseudomonadati</taxon>
        <taxon>Pseudomonadota</taxon>
        <taxon>Alphaproteobacteria</taxon>
        <taxon>Acetobacterales</taxon>
        <taxon>Acetobacteraceae</taxon>
        <taxon>Asaia</taxon>
    </lineage>
</organism>
<reference evidence="1 2" key="1">
    <citation type="submission" date="2022-06" db="EMBL/GenBank/DDBJ databases">
        <title>Whole-genome of Asaia lannensis strain LMG 27011T.</title>
        <authorList>
            <person name="Sombolestani A."/>
        </authorList>
    </citation>
    <scope>NUCLEOTIDE SEQUENCE [LARGE SCALE GENOMIC DNA]</scope>
    <source>
        <strain evidence="1 2">NBRC 102526</strain>
    </source>
</reference>
<dbReference type="RefSeq" id="WP_252849002.1">
    <property type="nucleotide sequence ID" value="NZ_BAPW01000023.1"/>
</dbReference>
<comment type="caution">
    <text evidence="1">The sequence shown here is derived from an EMBL/GenBank/DDBJ whole genome shotgun (WGS) entry which is preliminary data.</text>
</comment>
<proteinExistence type="predicted"/>
<accession>A0ABT1CFN1</accession>
<protein>
    <submittedName>
        <fullName evidence="1">Uncharacterized protein</fullName>
    </submittedName>
</protein>
<dbReference type="EMBL" id="JAMXQU010000003">
    <property type="protein sequence ID" value="MCO6159645.1"/>
    <property type="molecule type" value="Genomic_DNA"/>
</dbReference>
<keyword evidence="2" id="KW-1185">Reference proteome</keyword>
<evidence type="ECO:0000313" key="1">
    <source>
        <dbReference type="EMBL" id="MCO6159645.1"/>
    </source>
</evidence>
<evidence type="ECO:0000313" key="2">
    <source>
        <dbReference type="Proteomes" id="UP001523401"/>
    </source>
</evidence>
<sequence length="59" mass="6575">MRGKKNPRAGEDLSKILPKTSIIVLTNIDEVNKKKDKTIAREEIFSCGQIEIIVNSSGF</sequence>